<evidence type="ECO:0008006" key="3">
    <source>
        <dbReference type="Google" id="ProtNLM"/>
    </source>
</evidence>
<name>A0A438IU16_VITVI</name>
<sequence length="158" mass="18532">MVEECVFGRIGGVERILWKSFSKIVLSCLLKDAWVAQLWDQFGNLGYWNPVFTRLNNDWEMEEVETFFSRLHGHALRRGIEDVISWRVSKKDLFTVKSFFSSLAPCIGREFPSSLVWNPWVPKRVSFFAWEAIWKNSNYGSTKKRGWAYQVGVICVKR</sequence>
<proteinExistence type="predicted"/>
<comment type="caution">
    <text evidence="1">The sequence shown here is derived from an EMBL/GenBank/DDBJ whole genome shotgun (WGS) entry which is preliminary data.</text>
</comment>
<accession>A0A438IU16</accession>
<protein>
    <recommendedName>
        <fullName evidence="3">Reverse transcriptase zinc-binding domain-containing protein</fullName>
    </recommendedName>
</protein>
<dbReference type="AlphaFoldDB" id="A0A438IU16"/>
<evidence type="ECO:0000313" key="2">
    <source>
        <dbReference type="Proteomes" id="UP000288805"/>
    </source>
</evidence>
<organism evidence="1 2">
    <name type="scientific">Vitis vinifera</name>
    <name type="common">Grape</name>
    <dbReference type="NCBI Taxonomy" id="29760"/>
    <lineage>
        <taxon>Eukaryota</taxon>
        <taxon>Viridiplantae</taxon>
        <taxon>Streptophyta</taxon>
        <taxon>Embryophyta</taxon>
        <taxon>Tracheophyta</taxon>
        <taxon>Spermatophyta</taxon>
        <taxon>Magnoliopsida</taxon>
        <taxon>eudicotyledons</taxon>
        <taxon>Gunneridae</taxon>
        <taxon>Pentapetalae</taxon>
        <taxon>rosids</taxon>
        <taxon>Vitales</taxon>
        <taxon>Vitaceae</taxon>
        <taxon>Viteae</taxon>
        <taxon>Vitis</taxon>
    </lineage>
</organism>
<gene>
    <name evidence="1" type="ORF">CK203_026685</name>
</gene>
<dbReference type="Proteomes" id="UP000288805">
    <property type="component" value="Unassembled WGS sequence"/>
</dbReference>
<reference evidence="1 2" key="1">
    <citation type="journal article" date="2018" name="PLoS Genet.">
        <title>Population sequencing reveals clonal diversity and ancestral inbreeding in the grapevine cultivar Chardonnay.</title>
        <authorList>
            <person name="Roach M.J."/>
            <person name="Johnson D.L."/>
            <person name="Bohlmann J."/>
            <person name="van Vuuren H.J."/>
            <person name="Jones S.J."/>
            <person name="Pretorius I.S."/>
            <person name="Schmidt S.A."/>
            <person name="Borneman A.R."/>
        </authorList>
    </citation>
    <scope>NUCLEOTIDE SEQUENCE [LARGE SCALE GENOMIC DNA]</scope>
    <source>
        <strain evidence="2">cv. Chardonnay</strain>
        <tissue evidence="1">Leaf</tissue>
    </source>
</reference>
<dbReference type="EMBL" id="QGNW01000083">
    <property type="protein sequence ID" value="RVX00231.1"/>
    <property type="molecule type" value="Genomic_DNA"/>
</dbReference>
<evidence type="ECO:0000313" key="1">
    <source>
        <dbReference type="EMBL" id="RVX00231.1"/>
    </source>
</evidence>